<gene>
    <name evidence="1" type="ORF">HPB50_008952</name>
</gene>
<organism evidence="1 2">
    <name type="scientific">Hyalomma asiaticum</name>
    <name type="common">Tick</name>
    <dbReference type="NCBI Taxonomy" id="266040"/>
    <lineage>
        <taxon>Eukaryota</taxon>
        <taxon>Metazoa</taxon>
        <taxon>Ecdysozoa</taxon>
        <taxon>Arthropoda</taxon>
        <taxon>Chelicerata</taxon>
        <taxon>Arachnida</taxon>
        <taxon>Acari</taxon>
        <taxon>Parasitiformes</taxon>
        <taxon>Ixodida</taxon>
        <taxon>Ixodoidea</taxon>
        <taxon>Ixodidae</taxon>
        <taxon>Hyalomminae</taxon>
        <taxon>Hyalomma</taxon>
    </lineage>
</organism>
<keyword evidence="2" id="KW-1185">Reference proteome</keyword>
<reference evidence="1" key="1">
    <citation type="submission" date="2020-05" db="EMBL/GenBank/DDBJ databases">
        <title>Large-scale comparative analyses of tick genomes elucidate their genetic diversity and vector capacities.</title>
        <authorList>
            <person name="Jia N."/>
            <person name="Wang J."/>
            <person name="Shi W."/>
            <person name="Du L."/>
            <person name="Sun Y."/>
            <person name="Zhan W."/>
            <person name="Jiang J."/>
            <person name="Wang Q."/>
            <person name="Zhang B."/>
            <person name="Ji P."/>
            <person name="Sakyi L.B."/>
            <person name="Cui X."/>
            <person name="Yuan T."/>
            <person name="Jiang B."/>
            <person name="Yang W."/>
            <person name="Lam T.T.-Y."/>
            <person name="Chang Q."/>
            <person name="Ding S."/>
            <person name="Wang X."/>
            <person name="Zhu J."/>
            <person name="Ruan X."/>
            <person name="Zhao L."/>
            <person name="Wei J."/>
            <person name="Que T."/>
            <person name="Du C."/>
            <person name="Cheng J."/>
            <person name="Dai P."/>
            <person name="Han X."/>
            <person name="Huang E."/>
            <person name="Gao Y."/>
            <person name="Liu J."/>
            <person name="Shao H."/>
            <person name="Ye R."/>
            <person name="Li L."/>
            <person name="Wei W."/>
            <person name="Wang X."/>
            <person name="Wang C."/>
            <person name="Yang T."/>
            <person name="Huo Q."/>
            <person name="Li W."/>
            <person name="Guo W."/>
            <person name="Chen H."/>
            <person name="Zhou L."/>
            <person name="Ni X."/>
            <person name="Tian J."/>
            <person name="Zhou Y."/>
            <person name="Sheng Y."/>
            <person name="Liu T."/>
            <person name="Pan Y."/>
            <person name="Xia L."/>
            <person name="Li J."/>
            <person name="Zhao F."/>
            <person name="Cao W."/>
        </authorList>
    </citation>
    <scope>NUCLEOTIDE SEQUENCE</scope>
    <source>
        <strain evidence="1">Hyas-2018</strain>
    </source>
</reference>
<comment type="caution">
    <text evidence="1">The sequence shown here is derived from an EMBL/GenBank/DDBJ whole genome shotgun (WGS) entry which is preliminary data.</text>
</comment>
<proteinExistence type="predicted"/>
<name>A0ACB7S1M3_HYAAI</name>
<sequence>MPLYKRLEPFEEDGFGWPVYEAQVPVFLRANDATQEKQRDIFLASCRTCIFSLLLNLLKPATPHGKSFIELLKVPVLLSIMLRVWNNWAPYKGMPRA</sequence>
<dbReference type="EMBL" id="CM023486">
    <property type="protein sequence ID" value="KAH6927816.1"/>
    <property type="molecule type" value="Genomic_DNA"/>
</dbReference>
<evidence type="ECO:0000313" key="2">
    <source>
        <dbReference type="Proteomes" id="UP000821845"/>
    </source>
</evidence>
<accession>A0ACB7S1M3</accession>
<protein>
    <submittedName>
        <fullName evidence="1">Uncharacterized protein</fullName>
    </submittedName>
</protein>
<dbReference type="Proteomes" id="UP000821845">
    <property type="component" value="Chromosome 6"/>
</dbReference>
<evidence type="ECO:0000313" key="1">
    <source>
        <dbReference type="EMBL" id="KAH6927816.1"/>
    </source>
</evidence>